<dbReference type="AlphaFoldDB" id="A0A840MSG9"/>
<name>A0A840MSG9_9PROT</name>
<dbReference type="InterPro" id="IPR050903">
    <property type="entry name" value="Bact_Chemotaxis_MeTrfase"/>
</dbReference>
<evidence type="ECO:0000256" key="3">
    <source>
        <dbReference type="ARBA" id="ARBA00022679"/>
    </source>
</evidence>
<dbReference type="Pfam" id="PF03705">
    <property type="entry name" value="CheR_N"/>
    <property type="match status" value="1"/>
</dbReference>
<proteinExistence type="predicted"/>
<dbReference type="InterPro" id="IPR022642">
    <property type="entry name" value="CheR_C"/>
</dbReference>
<evidence type="ECO:0000256" key="1">
    <source>
        <dbReference type="ARBA" id="ARBA00001541"/>
    </source>
</evidence>
<evidence type="ECO:0000256" key="2">
    <source>
        <dbReference type="ARBA" id="ARBA00022603"/>
    </source>
</evidence>
<dbReference type="SUPFAM" id="SSF47757">
    <property type="entry name" value="Chemotaxis receptor methyltransferase CheR, N-terminal domain"/>
    <property type="match status" value="1"/>
</dbReference>
<dbReference type="PANTHER" id="PTHR24422">
    <property type="entry name" value="CHEMOTAXIS PROTEIN METHYLTRANSFERASE"/>
    <property type="match status" value="1"/>
</dbReference>
<keyword evidence="9" id="KW-1185">Reference proteome</keyword>
<dbReference type="GO" id="GO:0032259">
    <property type="term" value="P:methylation"/>
    <property type="evidence" value="ECO:0007669"/>
    <property type="project" value="UniProtKB-KW"/>
</dbReference>
<feature type="binding site" evidence="6">
    <location>
        <position position="80"/>
    </location>
    <ligand>
        <name>S-adenosyl-L-methionine</name>
        <dbReference type="ChEBI" id="CHEBI:59789"/>
    </ligand>
</feature>
<dbReference type="Gene3D" id="3.40.50.150">
    <property type="entry name" value="Vaccinia Virus protein VP39"/>
    <property type="match status" value="1"/>
</dbReference>
<comment type="caution">
    <text evidence="8">The sequence shown here is derived from an EMBL/GenBank/DDBJ whole genome shotgun (WGS) entry which is preliminary data.</text>
</comment>
<dbReference type="SMART" id="SM00138">
    <property type="entry name" value="MeTrc"/>
    <property type="match status" value="1"/>
</dbReference>
<dbReference type="GO" id="GO:0008983">
    <property type="term" value="F:protein-glutamate O-methyltransferase activity"/>
    <property type="evidence" value="ECO:0007669"/>
    <property type="project" value="UniProtKB-EC"/>
</dbReference>
<evidence type="ECO:0000313" key="8">
    <source>
        <dbReference type="EMBL" id="MBB5019356.1"/>
    </source>
</evidence>
<feature type="domain" description="CheR-type methyltransferase" evidence="7">
    <location>
        <begin position="2"/>
        <end position="275"/>
    </location>
</feature>
<feature type="binding site" evidence="6">
    <location>
        <position position="84"/>
    </location>
    <ligand>
        <name>S-adenosyl-L-methionine</name>
        <dbReference type="ChEBI" id="CHEBI:59789"/>
    </ligand>
</feature>
<protein>
    <recommendedName>
        <fullName evidence="5">Chemotaxis protein methyltransferase</fullName>
        <ecNumber evidence="5">2.1.1.80</ecNumber>
    </recommendedName>
</protein>
<evidence type="ECO:0000259" key="7">
    <source>
        <dbReference type="PROSITE" id="PS50123"/>
    </source>
</evidence>
<dbReference type="RefSeq" id="WP_184040086.1">
    <property type="nucleotide sequence ID" value="NZ_JACHHY010000016.1"/>
</dbReference>
<feature type="binding site" evidence="6">
    <location>
        <begin position="201"/>
        <end position="202"/>
    </location>
    <ligand>
        <name>S-adenosyl-L-methionine</name>
        <dbReference type="ChEBI" id="CHEBI:59789"/>
    </ligand>
</feature>
<dbReference type="SUPFAM" id="SSF53335">
    <property type="entry name" value="S-adenosyl-L-methionine-dependent methyltransferases"/>
    <property type="match status" value="1"/>
</dbReference>
<dbReference type="PRINTS" id="PR00996">
    <property type="entry name" value="CHERMTFRASE"/>
</dbReference>
<dbReference type="Pfam" id="PF01739">
    <property type="entry name" value="CheR"/>
    <property type="match status" value="1"/>
</dbReference>
<organism evidence="8 9">
    <name type="scientific">Chitinivorax tropicus</name>
    <dbReference type="NCBI Taxonomy" id="714531"/>
    <lineage>
        <taxon>Bacteria</taxon>
        <taxon>Pseudomonadati</taxon>
        <taxon>Pseudomonadota</taxon>
        <taxon>Betaproteobacteria</taxon>
        <taxon>Chitinivorax</taxon>
    </lineage>
</organism>
<dbReference type="EC" id="2.1.1.80" evidence="5"/>
<dbReference type="InterPro" id="IPR036804">
    <property type="entry name" value="CheR_N_sf"/>
</dbReference>
<dbReference type="Proteomes" id="UP000575898">
    <property type="component" value="Unassembled WGS sequence"/>
</dbReference>
<dbReference type="PIRSF" id="PIRSF000410">
    <property type="entry name" value="CheR"/>
    <property type="match status" value="1"/>
</dbReference>
<dbReference type="EMBL" id="JACHHY010000016">
    <property type="protein sequence ID" value="MBB5019356.1"/>
    <property type="molecule type" value="Genomic_DNA"/>
</dbReference>
<evidence type="ECO:0000313" key="9">
    <source>
        <dbReference type="Proteomes" id="UP000575898"/>
    </source>
</evidence>
<gene>
    <name evidence="8" type="ORF">HNQ59_002657</name>
</gene>
<keyword evidence="4 5" id="KW-0949">S-adenosyl-L-methionine</keyword>
<dbReference type="CDD" id="cd02440">
    <property type="entry name" value="AdoMet_MTases"/>
    <property type="match status" value="1"/>
</dbReference>
<evidence type="ECO:0000256" key="5">
    <source>
        <dbReference type="PIRNR" id="PIRNR000410"/>
    </source>
</evidence>
<dbReference type="PROSITE" id="PS50123">
    <property type="entry name" value="CHER"/>
    <property type="match status" value="1"/>
</dbReference>
<keyword evidence="2 5" id="KW-0489">Methyltransferase</keyword>
<dbReference type="InterPro" id="IPR000780">
    <property type="entry name" value="CheR_MeTrfase"/>
</dbReference>
<dbReference type="PANTHER" id="PTHR24422:SF19">
    <property type="entry name" value="CHEMOTAXIS PROTEIN METHYLTRANSFERASE"/>
    <property type="match status" value="1"/>
</dbReference>
<comment type="function">
    <text evidence="5">Methylation of the membrane-bound methyl-accepting chemotaxis proteins (MCP) to form gamma-glutamyl methyl ester residues in MCP.</text>
</comment>
<evidence type="ECO:0000256" key="4">
    <source>
        <dbReference type="ARBA" id="ARBA00022691"/>
    </source>
</evidence>
<keyword evidence="3 5" id="KW-0808">Transferase</keyword>
<accession>A0A840MSG9</accession>
<dbReference type="InterPro" id="IPR022641">
    <property type="entry name" value="CheR_N"/>
</dbReference>
<dbReference type="Gene3D" id="1.10.155.10">
    <property type="entry name" value="Chemotaxis receptor methyltransferase CheR, N-terminal domain"/>
    <property type="match status" value="1"/>
</dbReference>
<feature type="binding site" evidence="6">
    <location>
        <position position="118"/>
    </location>
    <ligand>
        <name>S-adenosyl-L-methionine</name>
        <dbReference type="ChEBI" id="CHEBI:59789"/>
    </ligand>
</feature>
<feature type="binding site" evidence="6">
    <location>
        <position position="78"/>
    </location>
    <ligand>
        <name>S-adenosyl-L-methionine</name>
        <dbReference type="ChEBI" id="CHEBI:59789"/>
    </ligand>
</feature>
<feature type="binding site" evidence="6">
    <location>
        <begin position="219"/>
        <end position="220"/>
    </location>
    <ligand>
        <name>S-adenosyl-L-methionine</name>
        <dbReference type="ChEBI" id="CHEBI:59789"/>
    </ligand>
</feature>
<dbReference type="InterPro" id="IPR029063">
    <property type="entry name" value="SAM-dependent_MTases_sf"/>
</dbReference>
<reference evidence="8 9" key="1">
    <citation type="submission" date="2020-08" db="EMBL/GenBank/DDBJ databases">
        <title>Genomic Encyclopedia of Type Strains, Phase IV (KMG-IV): sequencing the most valuable type-strain genomes for metagenomic binning, comparative biology and taxonomic classification.</title>
        <authorList>
            <person name="Goeker M."/>
        </authorList>
    </citation>
    <scope>NUCLEOTIDE SEQUENCE [LARGE SCALE GENOMIC DNA]</scope>
    <source>
        <strain evidence="8 9">DSM 27165</strain>
    </source>
</reference>
<dbReference type="InterPro" id="IPR026024">
    <property type="entry name" value="Chemotaxis_MeTrfase_CheR"/>
</dbReference>
<evidence type="ECO:0000256" key="6">
    <source>
        <dbReference type="PIRSR" id="PIRSR000410-1"/>
    </source>
</evidence>
<feature type="binding site" evidence="6">
    <location>
        <position position="143"/>
    </location>
    <ligand>
        <name>S-adenosyl-L-methionine</name>
        <dbReference type="ChEBI" id="CHEBI:59789"/>
    </ligand>
</feature>
<comment type="catalytic activity">
    <reaction evidence="1 5">
        <text>L-glutamyl-[protein] + S-adenosyl-L-methionine = [protein]-L-glutamate 5-O-methyl ester + S-adenosyl-L-homocysteine</text>
        <dbReference type="Rhea" id="RHEA:24452"/>
        <dbReference type="Rhea" id="RHEA-COMP:10208"/>
        <dbReference type="Rhea" id="RHEA-COMP:10311"/>
        <dbReference type="ChEBI" id="CHEBI:29973"/>
        <dbReference type="ChEBI" id="CHEBI:57856"/>
        <dbReference type="ChEBI" id="CHEBI:59789"/>
        <dbReference type="ChEBI" id="CHEBI:82795"/>
        <dbReference type="EC" id="2.1.1.80"/>
    </reaction>
</comment>
<sequence length="285" mass="33218">MSDVKEFVYTQRDFERARSMIYARAGIKLEPSKYDMVYSRLSRRLRVLHMKRFQDYLDSLEGQETDEWQAFINALTTNLTSFFREAHHFSMLAEYFEAHQQHAGKFRVWSAACSTGEEPYSIAMVAVEHFGTWSPPVEVIATDLDTHCLETARRGVYPVQRVERLSNTRLKHFFLKGNGQNEGQVRVRQDLRRLIEFRQLNLLDAAYDVEGRFDVIFCRNVMIYFDKPTQKSIVEKLAARLQPDGVYFAGHSESLHHVVDYLKLIGNTAYVHANNAQTTLKRGHR</sequence>